<reference evidence="9 10" key="1">
    <citation type="submission" date="2016-04" db="EMBL/GenBank/DDBJ databases">
        <title>ATOL: Assembling a taxonomically balanced genome-scale reconstruction of the evolutionary history of the Enterobacteriaceae.</title>
        <authorList>
            <person name="Plunkett G.III."/>
            <person name="Neeno-Eckwall E.C."/>
            <person name="Glasner J.D."/>
            <person name="Perna N.T."/>
        </authorList>
    </citation>
    <scope>NUCLEOTIDE SEQUENCE [LARGE SCALE GENOMIC DNA]</scope>
    <source>
        <strain evidence="9 10">ATCC 19692</strain>
    </source>
</reference>
<dbReference type="Pfam" id="PF02687">
    <property type="entry name" value="FtsX"/>
    <property type="match status" value="1"/>
</dbReference>
<dbReference type="EMBL" id="LXEN01000068">
    <property type="protein sequence ID" value="OAT30505.1"/>
    <property type="molecule type" value="Genomic_DNA"/>
</dbReference>
<keyword evidence="10" id="KW-1185">Reference proteome</keyword>
<evidence type="ECO:0000256" key="2">
    <source>
        <dbReference type="ARBA" id="ARBA00005236"/>
    </source>
</evidence>
<gene>
    <name evidence="9" type="ORF">M983_1504</name>
</gene>
<name>A0A198G0M9_9GAMM</name>
<evidence type="ECO:0000313" key="10">
    <source>
        <dbReference type="Proteomes" id="UP000094023"/>
    </source>
</evidence>
<dbReference type="OrthoDB" id="9770036at2"/>
<keyword evidence="3" id="KW-1003">Cell membrane</keyword>
<evidence type="ECO:0000313" key="9">
    <source>
        <dbReference type="EMBL" id="OAT30505.1"/>
    </source>
</evidence>
<sequence length="434" mass="50336">MNNLIILIAIFIFISLFVTFLRKFYFKYSFFNTINSIFSARKNISFLILLSISIYIYNGFYNHIFILLQEQSARANMGHITIYKQGYKDTDIYKKINSNIENSKKIISILESDLELKNNIDIYSPQREFAGLIMNMSNHRTAHFSGLGIEPSASIKIGAFDITKIGSELSNLANDEITIDSRLAELTDIHYGDRVKLIVTNYNQEKIEFFVSVRGVFHSELKNTDYGLVKIPLETINTIFNDHNISMINILLKKESRIKDVISKIESANKEYRLNLVALSGLARQENIKNKYDYFYFSLSFLNIFIVIVSFFIFNKVIENSIRNSIKDICFLHYLGMWKSSFSFIFIMEGFLIALFISILTLLLGSMFAWLINLKEIAILLPDGGSYPFFIFWSWQHHFIFKIPLLLIMSSLIASFLSFSKVSSLLKERIDKHK</sequence>
<protein>
    <recommendedName>
        <fullName evidence="8">ABC3 transporter permease C-terminal domain-containing protein</fullName>
    </recommendedName>
</protein>
<dbReference type="PANTHER" id="PTHR30489">
    <property type="entry name" value="LIPOPROTEIN-RELEASING SYSTEM TRANSMEMBRANE PROTEIN LOLE"/>
    <property type="match status" value="1"/>
</dbReference>
<dbReference type="GO" id="GO:0044874">
    <property type="term" value="P:lipoprotein localization to outer membrane"/>
    <property type="evidence" value="ECO:0007669"/>
    <property type="project" value="TreeGrafter"/>
</dbReference>
<keyword evidence="4 7" id="KW-0812">Transmembrane</keyword>
<dbReference type="RefSeq" id="WP_066749468.1">
    <property type="nucleotide sequence ID" value="NZ_LXEN01000068.1"/>
</dbReference>
<evidence type="ECO:0000256" key="5">
    <source>
        <dbReference type="ARBA" id="ARBA00022989"/>
    </source>
</evidence>
<dbReference type="InterPro" id="IPR003838">
    <property type="entry name" value="ABC3_permease_C"/>
</dbReference>
<comment type="caution">
    <text evidence="9">The sequence shown here is derived from an EMBL/GenBank/DDBJ whole genome shotgun (WGS) entry which is preliminary data.</text>
</comment>
<evidence type="ECO:0000256" key="4">
    <source>
        <dbReference type="ARBA" id="ARBA00022692"/>
    </source>
</evidence>
<evidence type="ECO:0000256" key="6">
    <source>
        <dbReference type="ARBA" id="ARBA00023136"/>
    </source>
</evidence>
<dbReference type="Proteomes" id="UP000094023">
    <property type="component" value="Unassembled WGS sequence"/>
</dbReference>
<keyword evidence="5 7" id="KW-1133">Transmembrane helix</keyword>
<feature type="transmembrane region" description="Helical" evidence="7">
    <location>
        <begin position="294"/>
        <end position="314"/>
    </location>
</feature>
<evidence type="ECO:0000256" key="3">
    <source>
        <dbReference type="ARBA" id="ARBA00022475"/>
    </source>
</evidence>
<evidence type="ECO:0000256" key="7">
    <source>
        <dbReference type="SAM" id="Phobius"/>
    </source>
</evidence>
<dbReference type="GO" id="GO:0098797">
    <property type="term" value="C:plasma membrane protein complex"/>
    <property type="evidence" value="ECO:0007669"/>
    <property type="project" value="TreeGrafter"/>
</dbReference>
<feature type="domain" description="ABC3 transporter permease C-terminal" evidence="8">
    <location>
        <begin position="301"/>
        <end position="424"/>
    </location>
</feature>
<feature type="transmembrane region" description="Helical" evidence="7">
    <location>
        <begin position="344"/>
        <end position="372"/>
    </location>
</feature>
<proteinExistence type="inferred from homology"/>
<comment type="subcellular location">
    <subcellularLocation>
        <location evidence="1">Cell membrane</location>
        <topology evidence="1">Multi-pass membrane protein</topology>
    </subcellularLocation>
</comment>
<keyword evidence="6 7" id="KW-0472">Membrane</keyword>
<dbReference type="InterPro" id="IPR051447">
    <property type="entry name" value="Lipoprotein-release_system"/>
</dbReference>
<feature type="transmembrane region" description="Helical" evidence="7">
    <location>
        <begin position="6"/>
        <end position="25"/>
    </location>
</feature>
<dbReference type="AlphaFoldDB" id="A0A198G0M9"/>
<dbReference type="PANTHER" id="PTHR30489:SF0">
    <property type="entry name" value="LIPOPROTEIN-RELEASING SYSTEM TRANSMEMBRANE PROTEIN LOLE"/>
    <property type="match status" value="1"/>
</dbReference>
<feature type="transmembrane region" description="Helical" evidence="7">
    <location>
        <begin position="46"/>
        <end position="68"/>
    </location>
</feature>
<dbReference type="STRING" id="1354337.M983_1504"/>
<organism evidence="9 10">
    <name type="scientific">Proteus myxofaciens ATCC 19692</name>
    <dbReference type="NCBI Taxonomy" id="1354337"/>
    <lineage>
        <taxon>Bacteria</taxon>
        <taxon>Pseudomonadati</taxon>
        <taxon>Pseudomonadota</taxon>
        <taxon>Gammaproteobacteria</taxon>
        <taxon>Enterobacterales</taxon>
        <taxon>Morganellaceae</taxon>
        <taxon>Proteus</taxon>
    </lineage>
</organism>
<evidence type="ECO:0000256" key="1">
    <source>
        <dbReference type="ARBA" id="ARBA00004651"/>
    </source>
</evidence>
<accession>A0A198G0M9</accession>
<evidence type="ECO:0000259" key="8">
    <source>
        <dbReference type="Pfam" id="PF02687"/>
    </source>
</evidence>
<feature type="transmembrane region" description="Helical" evidence="7">
    <location>
        <begin position="399"/>
        <end position="419"/>
    </location>
</feature>
<comment type="similarity">
    <text evidence="2">Belongs to the ABC-4 integral membrane protein family. LolC/E subfamily.</text>
</comment>